<dbReference type="OrthoDB" id="9893446at2759"/>
<dbReference type="PANTHER" id="PTHR31504">
    <property type="entry name" value="ZW10 INTERACTOR ZWINT"/>
    <property type="match status" value="1"/>
</dbReference>
<dbReference type="CTD" id="11130"/>
<sequence>MLLGIQVPCLSSSPFSYALQRPLPPQNVGFILPTKESATKLRNQQRVASFKIHFRSPAPIACLLRRRRAEARPSAPRRNCACVKLGPRISAYQLECTIFPNSRLVTHQPIICLGAQSPKQTEFAERCAAMESVETAETQAEAASREVLAEVADILELIGLQEEAELPAQILAEFVRDSRKKDKLLCSQLQVVDFLQNFLTHEDTSQGLDPLISEDANRQKAIAAKEQWKELKATYQEHVEAIRSAVTKVLSQVEEAQRKSTQLQEAVEQLQAKKQVAKEKIRAAQKQWQLQQEEHLQNLVEISAEVKERQTATQQELERLYQELGTLKQREGQEQDKLQKHQTFLQLLYTLQGKTLVPESDVKCPATTGTAPPSAYP</sequence>
<evidence type="ECO:0000313" key="2">
    <source>
        <dbReference type="RefSeq" id="XP_020010694.1"/>
    </source>
</evidence>
<evidence type="ECO:0000256" key="1">
    <source>
        <dbReference type="SAM" id="Coils"/>
    </source>
</evidence>
<name>A0A8B7TSJ7_CASCN</name>
<accession>A0A8B7TSJ7</accession>
<dbReference type="InterPro" id="IPR029092">
    <property type="entry name" value="Zwint-1"/>
</dbReference>
<dbReference type="PANTHER" id="PTHR31504:SF1">
    <property type="entry name" value="ZW10 INTERACTOR"/>
    <property type="match status" value="1"/>
</dbReference>
<keyword evidence="1" id="KW-0175">Coiled coil</keyword>
<feature type="coiled-coil region" evidence="1">
    <location>
        <begin position="239"/>
        <end position="330"/>
    </location>
</feature>
<dbReference type="KEGG" id="ccan:109680155"/>
<proteinExistence type="predicted"/>
<dbReference type="AlphaFoldDB" id="A0A8B7TSJ7"/>
<dbReference type="Pfam" id="PF15556">
    <property type="entry name" value="Zwint"/>
    <property type="match status" value="1"/>
</dbReference>
<reference evidence="2" key="1">
    <citation type="submission" date="2025-08" db="UniProtKB">
        <authorList>
            <consortium name="RefSeq"/>
        </authorList>
    </citation>
    <scope>IDENTIFICATION</scope>
    <source>
        <tissue evidence="2">Leukocyte</tissue>
    </source>
</reference>
<dbReference type="RefSeq" id="XP_020010694.1">
    <property type="nucleotide sequence ID" value="XM_020155105.1"/>
</dbReference>
<gene>
    <name evidence="2" type="primary">LOC109680155</name>
</gene>
<dbReference type="GO" id="GO:0000776">
    <property type="term" value="C:kinetochore"/>
    <property type="evidence" value="ECO:0007669"/>
    <property type="project" value="InterPro"/>
</dbReference>
<protein>
    <submittedName>
        <fullName evidence="2">ZW10 interactor-like</fullName>
    </submittedName>
</protein>
<organism evidence="2">
    <name type="scientific">Castor canadensis</name>
    <name type="common">American beaver</name>
    <dbReference type="NCBI Taxonomy" id="51338"/>
    <lineage>
        <taxon>Eukaryota</taxon>
        <taxon>Metazoa</taxon>
        <taxon>Chordata</taxon>
        <taxon>Craniata</taxon>
        <taxon>Vertebrata</taxon>
        <taxon>Euteleostomi</taxon>
        <taxon>Mammalia</taxon>
        <taxon>Eutheria</taxon>
        <taxon>Euarchontoglires</taxon>
        <taxon>Glires</taxon>
        <taxon>Rodentia</taxon>
        <taxon>Castorimorpha</taxon>
        <taxon>Castoridae</taxon>
        <taxon>Castor</taxon>
    </lineage>
</organism>